<keyword evidence="2" id="KW-1185">Reference proteome</keyword>
<accession>A0A6A6F880</accession>
<sequence>MRHQTYFFANPFLVTHFTETALDETAVSDKAYTYLSDTFLPKMGGRETGQIWASWGRSDNVLSSFINRSGDLMPKERWEGRGKEKKRKREEDIGSVTQRFQNGKCVHIDLTSTDCC</sequence>
<protein>
    <submittedName>
        <fullName evidence="1">Uncharacterized protein</fullName>
    </submittedName>
</protein>
<name>A0A6A6F880_9PEZI</name>
<evidence type="ECO:0000313" key="1">
    <source>
        <dbReference type="EMBL" id="KAF2209051.1"/>
    </source>
</evidence>
<organism evidence="1 2">
    <name type="scientific">Cercospora zeae-maydis SCOH1-5</name>
    <dbReference type="NCBI Taxonomy" id="717836"/>
    <lineage>
        <taxon>Eukaryota</taxon>
        <taxon>Fungi</taxon>
        <taxon>Dikarya</taxon>
        <taxon>Ascomycota</taxon>
        <taxon>Pezizomycotina</taxon>
        <taxon>Dothideomycetes</taxon>
        <taxon>Dothideomycetidae</taxon>
        <taxon>Mycosphaerellales</taxon>
        <taxon>Mycosphaerellaceae</taxon>
        <taxon>Cercospora</taxon>
    </lineage>
</organism>
<proteinExistence type="predicted"/>
<gene>
    <name evidence="1" type="ORF">CERZMDRAFT_91444</name>
</gene>
<evidence type="ECO:0000313" key="2">
    <source>
        <dbReference type="Proteomes" id="UP000799539"/>
    </source>
</evidence>
<dbReference type="Proteomes" id="UP000799539">
    <property type="component" value="Unassembled WGS sequence"/>
</dbReference>
<dbReference type="EMBL" id="ML992689">
    <property type="protein sequence ID" value="KAF2209051.1"/>
    <property type="molecule type" value="Genomic_DNA"/>
</dbReference>
<dbReference type="AlphaFoldDB" id="A0A6A6F880"/>
<reference evidence="1" key="1">
    <citation type="journal article" date="2020" name="Stud. Mycol.">
        <title>101 Dothideomycetes genomes: a test case for predicting lifestyles and emergence of pathogens.</title>
        <authorList>
            <person name="Haridas S."/>
            <person name="Albert R."/>
            <person name="Binder M."/>
            <person name="Bloem J."/>
            <person name="Labutti K."/>
            <person name="Salamov A."/>
            <person name="Andreopoulos B."/>
            <person name="Baker S."/>
            <person name="Barry K."/>
            <person name="Bills G."/>
            <person name="Bluhm B."/>
            <person name="Cannon C."/>
            <person name="Castanera R."/>
            <person name="Culley D."/>
            <person name="Daum C."/>
            <person name="Ezra D."/>
            <person name="Gonzalez J."/>
            <person name="Henrissat B."/>
            <person name="Kuo A."/>
            <person name="Liang C."/>
            <person name="Lipzen A."/>
            <person name="Lutzoni F."/>
            <person name="Magnuson J."/>
            <person name="Mondo S."/>
            <person name="Nolan M."/>
            <person name="Ohm R."/>
            <person name="Pangilinan J."/>
            <person name="Park H.-J."/>
            <person name="Ramirez L."/>
            <person name="Alfaro M."/>
            <person name="Sun H."/>
            <person name="Tritt A."/>
            <person name="Yoshinaga Y."/>
            <person name="Zwiers L.-H."/>
            <person name="Turgeon B."/>
            <person name="Goodwin S."/>
            <person name="Spatafora J."/>
            <person name="Crous P."/>
            <person name="Grigoriev I."/>
        </authorList>
    </citation>
    <scope>NUCLEOTIDE SEQUENCE</scope>
    <source>
        <strain evidence="1">SCOH1-5</strain>
    </source>
</reference>